<dbReference type="AlphaFoldDB" id="A0A8X6T6F0"/>
<dbReference type="Proteomes" id="UP000887013">
    <property type="component" value="Unassembled WGS sequence"/>
</dbReference>
<protein>
    <submittedName>
        <fullName evidence="1">Uncharacterized protein</fullName>
    </submittedName>
</protein>
<evidence type="ECO:0000313" key="3">
    <source>
        <dbReference type="Proteomes" id="UP000887013"/>
    </source>
</evidence>
<dbReference type="EMBL" id="BMAW01129505">
    <property type="protein sequence ID" value="GFU30632.1"/>
    <property type="molecule type" value="Genomic_DNA"/>
</dbReference>
<organism evidence="1 3">
    <name type="scientific">Nephila pilipes</name>
    <name type="common">Giant wood spider</name>
    <name type="synonym">Nephila maculata</name>
    <dbReference type="NCBI Taxonomy" id="299642"/>
    <lineage>
        <taxon>Eukaryota</taxon>
        <taxon>Metazoa</taxon>
        <taxon>Ecdysozoa</taxon>
        <taxon>Arthropoda</taxon>
        <taxon>Chelicerata</taxon>
        <taxon>Arachnida</taxon>
        <taxon>Araneae</taxon>
        <taxon>Araneomorphae</taxon>
        <taxon>Entelegynae</taxon>
        <taxon>Araneoidea</taxon>
        <taxon>Nephilidae</taxon>
        <taxon>Nephila</taxon>
    </lineage>
</organism>
<evidence type="ECO:0000313" key="2">
    <source>
        <dbReference type="EMBL" id="GFU30632.1"/>
    </source>
</evidence>
<name>A0A8X6T6F0_NEPPI</name>
<accession>A0A8X6T6F0</accession>
<gene>
    <name evidence="2" type="ORF">NPIL_251901</name>
    <name evidence="1" type="ORF">NPIL_8871</name>
</gene>
<evidence type="ECO:0000313" key="1">
    <source>
        <dbReference type="EMBL" id="GFS82606.1"/>
    </source>
</evidence>
<reference evidence="1" key="1">
    <citation type="submission" date="2020-08" db="EMBL/GenBank/DDBJ databases">
        <title>Multicomponent nature underlies the extraordinary mechanical properties of spider dragline silk.</title>
        <authorList>
            <person name="Kono N."/>
            <person name="Nakamura H."/>
            <person name="Mori M."/>
            <person name="Yoshida Y."/>
            <person name="Ohtoshi R."/>
            <person name="Malay A.D."/>
            <person name="Moran D.A.P."/>
            <person name="Tomita M."/>
            <person name="Numata K."/>
            <person name="Arakawa K."/>
        </authorList>
    </citation>
    <scope>NUCLEOTIDE SEQUENCE</scope>
</reference>
<sequence>MNPLLEQNAALFRTNRSSRPMKHGNNEAVKFVFALKREPGLPVIKECLTEQTEGEDIGHCFRKDIGRILGNKTDG</sequence>
<dbReference type="EMBL" id="BMAW01098023">
    <property type="protein sequence ID" value="GFS82606.1"/>
    <property type="molecule type" value="Genomic_DNA"/>
</dbReference>
<comment type="caution">
    <text evidence="1">The sequence shown here is derived from an EMBL/GenBank/DDBJ whole genome shotgun (WGS) entry which is preliminary data.</text>
</comment>
<keyword evidence="3" id="KW-1185">Reference proteome</keyword>
<proteinExistence type="predicted"/>
<dbReference type="OrthoDB" id="6450988at2759"/>